<gene>
    <name evidence="1" type="ORF">WG66_3402</name>
</gene>
<dbReference type="Proteomes" id="UP000054988">
    <property type="component" value="Unassembled WGS sequence"/>
</dbReference>
<organism evidence="1 2">
    <name type="scientific">Moniliophthora roreri</name>
    <name type="common">Frosty pod rot fungus</name>
    <name type="synonym">Monilia roreri</name>
    <dbReference type="NCBI Taxonomy" id="221103"/>
    <lineage>
        <taxon>Eukaryota</taxon>
        <taxon>Fungi</taxon>
        <taxon>Dikarya</taxon>
        <taxon>Basidiomycota</taxon>
        <taxon>Agaricomycotina</taxon>
        <taxon>Agaricomycetes</taxon>
        <taxon>Agaricomycetidae</taxon>
        <taxon>Agaricales</taxon>
        <taxon>Marasmiineae</taxon>
        <taxon>Marasmiaceae</taxon>
        <taxon>Moniliophthora</taxon>
    </lineage>
</organism>
<dbReference type="EMBL" id="LATX01001018">
    <property type="protein sequence ID" value="KTB44032.1"/>
    <property type="molecule type" value="Genomic_DNA"/>
</dbReference>
<sequence>MGIVTLIKDNTTTLDHVPFDIIPLVVLSAGIAPTLIVVRAKLGKTVESLQEQVSDIHFTSQSAPRHGEGAGTISRVTHTTGTLSMMAVEAENNRRVVDEKGTMAV</sequence>
<reference evidence="1 2" key="1">
    <citation type="submission" date="2015-12" db="EMBL/GenBank/DDBJ databases">
        <title>Draft genome sequence of Moniliophthora roreri, the causal agent of frosty pod rot of cacao.</title>
        <authorList>
            <person name="Aime M.C."/>
            <person name="Diaz-Valderrama J.R."/>
            <person name="Kijpornyongpan T."/>
            <person name="Phillips-Mora W."/>
        </authorList>
    </citation>
    <scope>NUCLEOTIDE SEQUENCE [LARGE SCALE GENOMIC DNA]</scope>
    <source>
        <strain evidence="1 2">MCA 2952</strain>
    </source>
</reference>
<evidence type="ECO:0000313" key="1">
    <source>
        <dbReference type="EMBL" id="KTB44032.1"/>
    </source>
</evidence>
<protein>
    <submittedName>
        <fullName evidence="1">Uncharacterized protein</fullName>
    </submittedName>
</protein>
<name>A0A0W0G660_MONRR</name>
<proteinExistence type="predicted"/>
<dbReference type="AlphaFoldDB" id="A0A0W0G660"/>
<accession>A0A0W0G660</accession>
<comment type="caution">
    <text evidence="1">The sequence shown here is derived from an EMBL/GenBank/DDBJ whole genome shotgun (WGS) entry which is preliminary data.</text>
</comment>
<evidence type="ECO:0000313" key="2">
    <source>
        <dbReference type="Proteomes" id="UP000054988"/>
    </source>
</evidence>